<dbReference type="SUPFAM" id="SSF53807">
    <property type="entry name" value="Helical backbone' metal receptor"/>
    <property type="match status" value="1"/>
</dbReference>
<evidence type="ECO:0000256" key="4">
    <source>
        <dbReference type="ARBA" id="ARBA00022729"/>
    </source>
</evidence>
<sequence length="330" mass="36564">MVRSVRMAVWAAVLLVMMIGLAGCGSKGETAETASPQVSSDVKKEETAQQQAKTRIVKDEFGDVEIPVNPQRVAAIYLEDYLAMLEVKPVVQWYHPNWGKQDYLGLDAPTFDISGSIEALLEQNPDLIIVDGGADAAKYEMYSKVAPTYRLPEGMLTDSPQILKTIADLLGIPEKAESALKKYHDTVADAKEKLEKAVGRETVAVIRLNTGDKTLALFGIENRFTGSILYKELGLEPHSMAKNMKEYQAILSEEVIPELDADHIILFPSNGTWTSEENKEAIQMLEGPLWKSLPAVKNGHVYVMERSHWQSGAFQANLMKVDDILKAMVK</sequence>
<organism evidence="7 8">
    <name type="scientific">Paenibacillus eucommiae</name>
    <dbReference type="NCBI Taxonomy" id="1355755"/>
    <lineage>
        <taxon>Bacteria</taxon>
        <taxon>Bacillati</taxon>
        <taxon>Bacillota</taxon>
        <taxon>Bacilli</taxon>
        <taxon>Bacillales</taxon>
        <taxon>Paenibacillaceae</taxon>
        <taxon>Paenibacillus</taxon>
    </lineage>
</organism>
<evidence type="ECO:0000256" key="5">
    <source>
        <dbReference type="SAM" id="SignalP"/>
    </source>
</evidence>
<keyword evidence="3" id="KW-0813">Transport</keyword>
<dbReference type="RefSeq" id="WP_209971747.1">
    <property type="nucleotide sequence ID" value="NZ_JAGGLB010000007.1"/>
</dbReference>
<comment type="caution">
    <text evidence="7">The sequence shown here is derived from an EMBL/GenBank/DDBJ whole genome shotgun (WGS) entry which is preliminary data.</text>
</comment>
<accession>A0ABS4ITU9</accession>
<protein>
    <submittedName>
        <fullName evidence="7">ABC-type Fe3+-hydroxamate transport system substrate-binding protein</fullName>
    </submittedName>
</protein>
<evidence type="ECO:0000256" key="1">
    <source>
        <dbReference type="ARBA" id="ARBA00004196"/>
    </source>
</evidence>
<dbReference type="PANTHER" id="PTHR30532:SF1">
    <property type="entry name" value="IRON(3+)-HYDROXAMATE-BINDING PROTEIN FHUD"/>
    <property type="match status" value="1"/>
</dbReference>
<gene>
    <name evidence="7" type="ORF">J2Z66_002601</name>
</gene>
<reference evidence="7 8" key="1">
    <citation type="submission" date="2021-03" db="EMBL/GenBank/DDBJ databases">
        <title>Genomic Encyclopedia of Type Strains, Phase IV (KMG-IV): sequencing the most valuable type-strain genomes for metagenomic binning, comparative biology and taxonomic classification.</title>
        <authorList>
            <person name="Goeker M."/>
        </authorList>
    </citation>
    <scope>NUCLEOTIDE SEQUENCE [LARGE SCALE GENOMIC DNA]</scope>
    <source>
        <strain evidence="7 8">DSM 26048</strain>
    </source>
</reference>
<dbReference type="Gene3D" id="3.40.50.1980">
    <property type="entry name" value="Nitrogenase molybdenum iron protein domain"/>
    <property type="match status" value="2"/>
</dbReference>
<keyword evidence="8" id="KW-1185">Reference proteome</keyword>
<proteinExistence type="inferred from homology"/>
<evidence type="ECO:0000256" key="3">
    <source>
        <dbReference type="ARBA" id="ARBA00022448"/>
    </source>
</evidence>
<comment type="similarity">
    <text evidence="2">Belongs to the bacterial solute-binding protein 8 family.</text>
</comment>
<dbReference type="Proteomes" id="UP001519287">
    <property type="component" value="Unassembled WGS sequence"/>
</dbReference>
<evidence type="ECO:0000313" key="8">
    <source>
        <dbReference type="Proteomes" id="UP001519287"/>
    </source>
</evidence>
<comment type="subcellular location">
    <subcellularLocation>
        <location evidence="1">Cell envelope</location>
    </subcellularLocation>
</comment>
<feature type="signal peptide" evidence="5">
    <location>
        <begin position="1"/>
        <end position="22"/>
    </location>
</feature>
<evidence type="ECO:0000256" key="2">
    <source>
        <dbReference type="ARBA" id="ARBA00008814"/>
    </source>
</evidence>
<name>A0ABS4ITU9_9BACL</name>
<feature type="domain" description="Fe/B12 periplasmic-binding" evidence="6">
    <location>
        <begin position="55"/>
        <end position="330"/>
    </location>
</feature>
<dbReference type="EMBL" id="JAGGLB010000007">
    <property type="protein sequence ID" value="MBP1990994.1"/>
    <property type="molecule type" value="Genomic_DNA"/>
</dbReference>
<feature type="chain" id="PRO_5046581781" evidence="5">
    <location>
        <begin position="23"/>
        <end position="330"/>
    </location>
</feature>
<evidence type="ECO:0000313" key="7">
    <source>
        <dbReference type="EMBL" id="MBP1990994.1"/>
    </source>
</evidence>
<dbReference type="InterPro" id="IPR002491">
    <property type="entry name" value="ABC_transptr_periplasmic_BD"/>
</dbReference>
<dbReference type="PROSITE" id="PS50983">
    <property type="entry name" value="FE_B12_PBP"/>
    <property type="match status" value="1"/>
</dbReference>
<dbReference type="PANTHER" id="PTHR30532">
    <property type="entry name" value="IRON III DICITRATE-BINDING PERIPLASMIC PROTEIN"/>
    <property type="match status" value="1"/>
</dbReference>
<evidence type="ECO:0000259" key="6">
    <source>
        <dbReference type="PROSITE" id="PS50983"/>
    </source>
</evidence>
<dbReference type="Pfam" id="PF01497">
    <property type="entry name" value="Peripla_BP_2"/>
    <property type="match status" value="1"/>
</dbReference>
<dbReference type="InterPro" id="IPR051313">
    <property type="entry name" value="Bact_iron-sidero_bind"/>
</dbReference>
<keyword evidence="4 5" id="KW-0732">Signal</keyword>
<dbReference type="PROSITE" id="PS51257">
    <property type="entry name" value="PROKAR_LIPOPROTEIN"/>
    <property type="match status" value="1"/>
</dbReference>